<evidence type="ECO:0000256" key="4">
    <source>
        <dbReference type="ARBA" id="ARBA00022692"/>
    </source>
</evidence>
<dbReference type="PANTHER" id="PTHR43386">
    <property type="entry name" value="OLIGOPEPTIDE TRANSPORT SYSTEM PERMEASE PROTEIN APPC"/>
    <property type="match status" value="1"/>
</dbReference>
<name>A0A8J6Z5L2_9RHOB</name>
<feature type="transmembrane region" description="Helical" evidence="7">
    <location>
        <begin position="207"/>
        <end position="232"/>
    </location>
</feature>
<gene>
    <name evidence="9" type="ORF">ICN82_07990</name>
</gene>
<feature type="domain" description="ABC transmembrane type-1" evidence="8">
    <location>
        <begin position="86"/>
        <end position="275"/>
    </location>
</feature>
<evidence type="ECO:0000256" key="3">
    <source>
        <dbReference type="ARBA" id="ARBA00022475"/>
    </source>
</evidence>
<keyword evidence="2 7" id="KW-0813">Transport</keyword>
<evidence type="ECO:0000256" key="7">
    <source>
        <dbReference type="RuleBase" id="RU363032"/>
    </source>
</evidence>
<dbReference type="Pfam" id="PF00528">
    <property type="entry name" value="BPD_transp_1"/>
    <property type="match status" value="1"/>
</dbReference>
<feature type="transmembrane region" description="Helical" evidence="7">
    <location>
        <begin position="252"/>
        <end position="274"/>
    </location>
</feature>
<keyword evidence="6 7" id="KW-0472">Membrane</keyword>
<dbReference type="Gene3D" id="1.10.3720.10">
    <property type="entry name" value="MetI-like"/>
    <property type="match status" value="1"/>
</dbReference>
<reference evidence="9" key="1">
    <citation type="submission" date="2020-09" db="EMBL/GenBank/DDBJ databases">
        <title>A novel bacterium of genus Mangrovicoccus, isolated from South China Sea.</title>
        <authorList>
            <person name="Huang H."/>
            <person name="Mo K."/>
            <person name="Hu Y."/>
        </authorList>
    </citation>
    <scope>NUCLEOTIDE SEQUENCE</scope>
    <source>
        <strain evidence="9">HB182678</strain>
    </source>
</reference>
<evidence type="ECO:0000259" key="8">
    <source>
        <dbReference type="PROSITE" id="PS50928"/>
    </source>
</evidence>
<evidence type="ECO:0000256" key="6">
    <source>
        <dbReference type="ARBA" id="ARBA00023136"/>
    </source>
</evidence>
<dbReference type="GO" id="GO:0005886">
    <property type="term" value="C:plasma membrane"/>
    <property type="evidence" value="ECO:0007669"/>
    <property type="project" value="UniProtKB-SubCell"/>
</dbReference>
<dbReference type="GO" id="GO:0055085">
    <property type="term" value="P:transmembrane transport"/>
    <property type="evidence" value="ECO:0007669"/>
    <property type="project" value="InterPro"/>
</dbReference>
<dbReference type="SUPFAM" id="SSF161098">
    <property type="entry name" value="MetI-like"/>
    <property type="match status" value="1"/>
</dbReference>
<feature type="transmembrane region" description="Helical" evidence="7">
    <location>
        <begin position="134"/>
        <end position="159"/>
    </location>
</feature>
<feature type="transmembrane region" description="Helical" evidence="7">
    <location>
        <begin position="20"/>
        <end position="41"/>
    </location>
</feature>
<dbReference type="InterPro" id="IPR025966">
    <property type="entry name" value="OppC_N"/>
</dbReference>
<comment type="similarity">
    <text evidence="7">Belongs to the binding-protein-dependent transport system permease family.</text>
</comment>
<dbReference type="InterPro" id="IPR000515">
    <property type="entry name" value="MetI-like"/>
</dbReference>
<evidence type="ECO:0000256" key="1">
    <source>
        <dbReference type="ARBA" id="ARBA00004651"/>
    </source>
</evidence>
<evidence type="ECO:0000256" key="2">
    <source>
        <dbReference type="ARBA" id="ARBA00022448"/>
    </source>
</evidence>
<comment type="caution">
    <text evidence="9">The sequence shown here is derived from an EMBL/GenBank/DDBJ whole genome shotgun (WGS) entry which is preliminary data.</text>
</comment>
<accession>A0A8J6Z5L2</accession>
<keyword evidence="4 7" id="KW-0812">Transmembrane</keyword>
<dbReference type="PANTHER" id="PTHR43386:SF25">
    <property type="entry name" value="PEPTIDE ABC TRANSPORTER PERMEASE PROTEIN"/>
    <property type="match status" value="1"/>
</dbReference>
<organism evidence="9 10">
    <name type="scientific">Mangrovicoccus algicola</name>
    <dbReference type="NCBI Taxonomy" id="2771008"/>
    <lineage>
        <taxon>Bacteria</taxon>
        <taxon>Pseudomonadati</taxon>
        <taxon>Pseudomonadota</taxon>
        <taxon>Alphaproteobacteria</taxon>
        <taxon>Rhodobacterales</taxon>
        <taxon>Paracoccaceae</taxon>
        <taxon>Mangrovicoccus</taxon>
    </lineage>
</organism>
<sequence>MQTAAARPGLRARLPDVPVTVLLSMVWMVLMILVALLAHWLKPYTITEMDLMARLQPPVLMGGSWAHPLGTDQLGRDVLARLIVSIRVSLSLAVSATILGVLFGGIMGLLAAHFRGFVEQLVLILIDVQAALPFIILALSALAFFGNSFLLLVFLLAFYGWERHARVVRGLALAAYGQGYMRAVEQLGAGPGRLYLRHMVPNMGATLVVSATLAFPEVILAGAGLSFLGLGIQPPDTDLGNMVGYGRTYLQTAPWVLLCPAAVIVLTTLAISMLGDWMRDQLDPGQRA</sequence>
<dbReference type="PROSITE" id="PS50928">
    <property type="entry name" value="ABC_TM1"/>
    <property type="match status" value="1"/>
</dbReference>
<comment type="subcellular location">
    <subcellularLocation>
        <location evidence="1 7">Cell membrane</location>
        <topology evidence="1 7">Multi-pass membrane protein</topology>
    </subcellularLocation>
</comment>
<dbReference type="EMBL" id="JACVXA010000016">
    <property type="protein sequence ID" value="MBE3638139.1"/>
    <property type="molecule type" value="Genomic_DNA"/>
</dbReference>
<evidence type="ECO:0000313" key="9">
    <source>
        <dbReference type="EMBL" id="MBE3638139.1"/>
    </source>
</evidence>
<dbReference type="Pfam" id="PF12911">
    <property type="entry name" value="OppC_N"/>
    <property type="match status" value="1"/>
</dbReference>
<keyword evidence="5 7" id="KW-1133">Transmembrane helix</keyword>
<dbReference type="InterPro" id="IPR035906">
    <property type="entry name" value="MetI-like_sf"/>
</dbReference>
<dbReference type="CDD" id="cd06261">
    <property type="entry name" value="TM_PBP2"/>
    <property type="match status" value="1"/>
</dbReference>
<proteinExistence type="inferred from homology"/>
<feature type="transmembrane region" description="Helical" evidence="7">
    <location>
        <begin position="90"/>
        <end position="114"/>
    </location>
</feature>
<dbReference type="InterPro" id="IPR050366">
    <property type="entry name" value="BP-dependent_transpt_permease"/>
</dbReference>
<dbReference type="AlphaFoldDB" id="A0A8J6Z5L2"/>
<keyword evidence="3" id="KW-1003">Cell membrane</keyword>
<evidence type="ECO:0000313" key="10">
    <source>
        <dbReference type="Proteomes" id="UP000609121"/>
    </source>
</evidence>
<dbReference type="Proteomes" id="UP000609121">
    <property type="component" value="Unassembled WGS sequence"/>
</dbReference>
<keyword evidence="10" id="KW-1185">Reference proteome</keyword>
<evidence type="ECO:0000256" key="5">
    <source>
        <dbReference type="ARBA" id="ARBA00022989"/>
    </source>
</evidence>
<protein>
    <submittedName>
        <fullName evidence="9">ABC transporter permease</fullName>
    </submittedName>
</protein>